<evidence type="ECO:0000313" key="2">
    <source>
        <dbReference type="Proteomes" id="UP001320420"/>
    </source>
</evidence>
<sequence>MSVSKQRDALCNHFFRMQYNTFITAAIAALGFASQAHALTYELFTDGNCENKLKDLTIDPATCATPSPGWSSMKLVGGGENKVLTTFVANNCAASSGSKGFSAQDNGCLKDFGFVANAASLY</sequence>
<protein>
    <submittedName>
        <fullName evidence="1">Uncharacterized protein</fullName>
    </submittedName>
</protein>
<comment type="caution">
    <text evidence="1">The sequence shown here is derived from an EMBL/GenBank/DDBJ whole genome shotgun (WGS) entry which is preliminary data.</text>
</comment>
<dbReference type="Proteomes" id="UP001320420">
    <property type="component" value="Unassembled WGS sequence"/>
</dbReference>
<keyword evidence="2" id="KW-1185">Reference proteome</keyword>
<dbReference type="EMBL" id="JAKJXP020000008">
    <property type="protein sequence ID" value="KAK7756193.1"/>
    <property type="molecule type" value="Genomic_DNA"/>
</dbReference>
<gene>
    <name evidence="1" type="ORF">SLS62_001786</name>
</gene>
<evidence type="ECO:0000313" key="1">
    <source>
        <dbReference type="EMBL" id="KAK7756193.1"/>
    </source>
</evidence>
<reference evidence="1 2" key="1">
    <citation type="submission" date="2024-02" db="EMBL/GenBank/DDBJ databases">
        <title>De novo assembly and annotation of 12 fungi associated with fruit tree decline syndrome in Ontario, Canada.</title>
        <authorList>
            <person name="Sulman M."/>
            <person name="Ellouze W."/>
            <person name="Ilyukhin E."/>
        </authorList>
    </citation>
    <scope>NUCLEOTIDE SEQUENCE [LARGE SCALE GENOMIC DNA]</scope>
    <source>
        <strain evidence="1 2">M11/M66-122</strain>
    </source>
</reference>
<accession>A0AAN9UXK4</accession>
<name>A0AAN9UXK4_9PEZI</name>
<organism evidence="1 2">
    <name type="scientific">Diatrype stigma</name>
    <dbReference type="NCBI Taxonomy" id="117547"/>
    <lineage>
        <taxon>Eukaryota</taxon>
        <taxon>Fungi</taxon>
        <taxon>Dikarya</taxon>
        <taxon>Ascomycota</taxon>
        <taxon>Pezizomycotina</taxon>
        <taxon>Sordariomycetes</taxon>
        <taxon>Xylariomycetidae</taxon>
        <taxon>Xylariales</taxon>
        <taxon>Diatrypaceae</taxon>
        <taxon>Diatrype</taxon>
    </lineage>
</organism>
<dbReference type="AlphaFoldDB" id="A0AAN9UXK4"/>
<proteinExistence type="predicted"/>